<evidence type="ECO:0000313" key="2">
    <source>
        <dbReference type="EMBL" id="TQJ03513.1"/>
    </source>
</evidence>
<evidence type="ECO:0000256" key="1">
    <source>
        <dbReference type="SAM" id="SignalP"/>
    </source>
</evidence>
<evidence type="ECO:0008006" key="4">
    <source>
        <dbReference type="Google" id="ProtNLM"/>
    </source>
</evidence>
<dbReference type="Proteomes" id="UP000320876">
    <property type="component" value="Unassembled WGS sequence"/>
</dbReference>
<dbReference type="EMBL" id="VFML01000001">
    <property type="protein sequence ID" value="TQJ03513.1"/>
    <property type="molecule type" value="Genomic_DNA"/>
</dbReference>
<sequence>MPVKRSLIALGATLLGSIAGCTAAPGEPAGAEYRIGRYFAAFNDAADQGDQAQSEFLRKTQHPDFADQVCELNGLTVRAYPALSTLRPDPEWAPGDAEPPRGQVYVLAVSLTLRRAGTPLAEQIGSERVTILRDQVYGFAPCLSEE</sequence>
<feature type="signal peptide" evidence="1">
    <location>
        <begin position="1"/>
        <end position="23"/>
    </location>
</feature>
<evidence type="ECO:0000313" key="3">
    <source>
        <dbReference type="Proteomes" id="UP000320876"/>
    </source>
</evidence>
<feature type="chain" id="PRO_5039211094" description="Lipoprotein" evidence="1">
    <location>
        <begin position="24"/>
        <end position="146"/>
    </location>
</feature>
<protein>
    <recommendedName>
        <fullName evidence="4">Lipoprotein</fullName>
    </recommendedName>
</protein>
<reference evidence="2 3" key="1">
    <citation type="submission" date="2019-06" db="EMBL/GenBank/DDBJ databases">
        <title>Sequencing the genomes of 1000 actinobacteria strains.</title>
        <authorList>
            <person name="Klenk H.-P."/>
        </authorList>
    </citation>
    <scope>NUCLEOTIDE SEQUENCE [LARGE SCALE GENOMIC DNA]</scope>
    <source>
        <strain evidence="2 3">DSM 45679</strain>
    </source>
</reference>
<accession>A0A542DKA8</accession>
<dbReference type="PROSITE" id="PS51257">
    <property type="entry name" value="PROKAR_LIPOPROTEIN"/>
    <property type="match status" value="1"/>
</dbReference>
<name>A0A542DKA8_AMYCI</name>
<comment type="caution">
    <text evidence="2">The sequence shown here is derived from an EMBL/GenBank/DDBJ whole genome shotgun (WGS) entry which is preliminary data.</text>
</comment>
<keyword evidence="1" id="KW-0732">Signal</keyword>
<keyword evidence="3" id="KW-1185">Reference proteome</keyword>
<dbReference type="AlphaFoldDB" id="A0A542DKA8"/>
<gene>
    <name evidence="2" type="ORF">FB471_3275</name>
</gene>
<organism evidence="2 3">
    <name type="scientific">Amycolatopsis cihanbeyliensis</name>
    <dbReference type="NCBI Taxonomy" id="1128664"/>
    <lineage>
        <taxon>Bacteria</taxon>
        <taxon>Bacillati</taxon>
        <taxon>Actinomycetota</taxon>
        <taxon>Actinomycetes</taxon>
        <taxon>Pseudonocardiales</taxon>
        <taxon>Pseudonocardiaceae</taxon>
        <taxon>Amycolatopsis</taxon>
    </lineage>
</organism>
<proteinExistence type="predicted"/>